<evidence type="ECO:0000313" key="1">
    <source>
        <dbReference type="EMBL" id="KAJ3489416.1"/>
    </source>
</evidence>
<evidence type="ECO:0000313" key="2">
    <source>
        <dbReference type="Proteomes" id="UP001148786"/>
    </source>
</evidence>
<protein>
    <submittedName>
        <fullName evidence="1">Uncharacterized protein</fullName>
    </submittedName>
</protein>
<dbReference type="AlphaFoldDB" id="A0A9W8MR33"/>
<dbReference type="InterPro" id="IPR052980">
    <property type="entry name" value="Crinkler_effector"/>
</dbReference>
<gene>
    <name evidence="1" type="ORF">NLJ89_g11530</name>
</gene>
<proteinExistence type="predicted"/>
<dbReference type="PANTHER" id="PTHR33129">
    <property type="entry name" value="PROTEIN KINASE DOMAIN-CONTAINING PROTEIN-RELATED"/>
    <property type="match status" value="1"/>
</dbReference>
<comment type="caution">
    <text evidence="1">The sequence shown here is derived from an EMBL/GenBank/DDBJ whole genome shotgun (WGS) entry which is preliminary data.</text>
</comment>
<keyword evidence="2" id="KW-1185">Reference proteome</keyword>
<organism evidence="1 2">
    <name type="scientific">Agrocybe chaxingu</name>
    <dbReference type="NCBI Taxonomy" id="84603"/>
    <lineage>
        <taxon>Eukaryota</taxon>
        <taxon>Fungi</taxon>
        <taxon>Dikarya</taxon>
        <taxon>Basidiomycota</taxon>
        <taxon>Agaricomycotina</taxon>
        <taxon>Agaricomycetes</taxon>
        <taxon>Agaricomycetidae</taxon>
        <taxon>Agaricales</taxon>
        <taxon>Agaricineae</taxon>
        <taxon>Strophariaceae</taxon>
        <taxon>Agrocybe</taxon>
    </lineage>
</organism>
<name>A0A9W8MR33_9AGAR</name>
<dbReference type="OrthoDB" id="2340858at2759"/>
<accession>A0A9W8MR33</accession>
<dbReference type="EMBL" id="JANKHO010002725">
    <property type="protein sequence ID" value="KAJ3489416.1"/>
    <property type="molecule type" value="Genomic_DNA"/>
</dbReference>
<reference evidence="1" key="1">
    <citation type="submission" date="2022-07" db="EMBL/GenBank/DDBJ databases">
        <title>Genome Sequence of Agrocybe chaxingu.</title>
        <authorList>
            <person name="Buettner E."/>
        </authorList>
    </citation>
    <scope>NUCLEOTIDE SEQUENCE</scope>
    <source>
        <strain evidence="1">MP-N11</strain>
    </source>
</reference>
<sequence length="682" mass="77822">MLVDLFPRDSRWECDATVVSDYVSELVKAVAKRNREDWKERLYLISAYNTMTKIPAGWILDEGFHWVFLAPSVWRLSPLQASTRRGPKNQHWATPGLVADEKSVRFLYIGSKGFSITRSRTSTSKTTSCDSIPNHRFPPLNKKSGLAYGYHQPALTTQASFDSFLYDPKKKRAVLFQATVGSTHSVKELGITELTAEFGVTVFTYIAVTPPSVTLKISGPHAIDRLLEKKYYQRTEITSQELILVICMQLMGQNYFDPRPLEEAETHMRLQHEQQIWATFWHAPAGDGHPLFQHHIITLETTLADANLDAPSKCWLLRIPEGLRGIFGDTCTSAILFREDYLEALRAAFRAVSWDDAYVGVEHVDSDLSNSKFNNPFLRRQQVSRDWKSSCLVLTGGPGIGKSLWLVTVLILRLHARLPTIYQRQNDRILFFDQDGPAEFRTVVDLFRSAAVRRHQRGELWVLVDTNDELQTVDRCYRFQHAFIIQSIATDVKHTRWMRKLSFLATHFVLQPWSLAELIIGRILHENAPSGGSILEFTQKFGNMPENVYKYADAQEEYEAQVLARVSFPPPYPESTSFDKIAFDYPEFIALRPTSSQPWYYAPHFVSKHVVHFLFLSSDTAPRARIPSHTPLVPAVSALDTRSERAEKLSRRESVGVVPTGWLFFGRSPQPQRHATSEAFGR</sequence>
<dbReference type="Proteomes" id="UP001148786">
    <property type="component" value="Unassembled WGS sequence"/>
</dbReference>